<comment type="caution">
    <text evidence="1">The sequence shown here is derived from an EMBL/GenBank/DDBJ whole genome shotgun (WGS) entry which is preliminary data.</text>
</comment>
<accession>A0A3E0ED16</accession>
<dbReference type="Proteomes" id="UP000257136">
    <property type="component" value="Unassembled WGS sequence"/>
</dbReference>
<keyword evidence="2" id="KW-1185">Reference proteome</keyword>
<name>A0A3E0ED16_9FLAO</name>
<evidence type="ECO:0000313" key="1">
    <source>
        <dbReference type="EMBL" id="REG96162.1"/>
    </source>
</evidence>
<protein>
    <submittedName>
        <fullName evidence="1">Uncharacterized protein</fullName>
    </submittedName>
</protein>
<proteinExistence type="predicted"/>
<evidence type="ECO:0000313" key="2">
    <source>
        <dbReference type="Proteomes" id="UP000257136"/>
    </source>
</evidence>
<dbReference type="AlphaFoldDB" id="A0A3E0ED16"/>
<reference evidence="1 2" key="1">
    <citation type="submission" date="2018-08" db="EMBL/GenBank/DDBJ databases">
        <title>Genomic Encyclopedia of Archaeal and Bacterial Type Strains, Phase II (KMG-II): from individual species to whole genera.</title>
        <authorList>
            <person name="Goeker M."/>
        </authorList>
    </citation>
    <scope>NUCLEOTIDE SEQUENCE [LARGE SCALE GENOMIC DNA]</scope>
    <source>
        <strain evidence="1 2">DSM 100880</strain>
    </source>
</reference>
<sequence length="95" mass="11230">MKKQAITLENLLNKAKKDFKIIIIDFLNFAPFSKQMIPKLRFIPEPYLSEYFKELLEEKKIFEVGVFYCNVSKTEQPFYGTQKVLTIFKSLQNGK</sequence>
<organism evidence="1 2">
    <name type="scientific">Flavobacterium aquicola</name>
    <dbReference type="NCBI Taxonomy" id="1682742"/>
    <lineage>
        <taxon>Bacteria</taxon>
        <taxon>Pseudomonadati</taxon>
        <taxon>Bacteroidota</taxon>
        <taxon>Flavobacteriia</taxon>
        <taxon>Flavobacteriales</taxon>
        <taxon>Flavobacteriaceae</taxon>
        <taxon>Flavobacterium</taxon>
    </lineage>
</organism>
<dbReference type="RefSeq" id="WP_115814399.1">
    <property type="nucleotide sequence ID" value="NZ_QUNI01000011.1"/>
</dbReference>
<gene>
    <name evidence="1" type="ORF">C8P67_111136</name>
</gene>
<dbReference type="EMBL" id="QUNI01000011">
    <property type="protein sequence ID" value="REG96162.1"/>
    <property type="molecule type" value="Genomic_DNA"/>
</dbReference>